<dbReference type="AlphaFoldDB" id="A0A0M0GFR1"/>
<dbReference type="STRING" id="1459.AF332_18540"/>
<comment type="caution">
    <text evidence="9">The sequence shown here is derived from an EMBL/GenBank/DDBJ whole genome shotgun (WGS) entry which is preliminary data.</text>
</comment>
<evidence type="ECO:0000256" key="6">
    <source>
        <dbReference type="ARBA" id="ARBA00023098"/>
    </source>
</evidence>
<evidence type="ECO:0000256" key="4">
    <source>
        <dbReference type="ARBA" id="ARBA00022801"/>
    </source>
</evidence>
<dbReference type="InterPro" id="IPR001736">
    <property type="entry name" value="PLipase_D/transphosphatidylase"/>
</dbReference>
<dbReference type="GO" id="GO:0016891">
    <property type="term" value="F:RNA endonuclease activity producing 5'-phosphomonoesters, hydrolytic mechanism"/>
    <property type="evidence" value="ECO:0007669"/>
    <property type="project" value="TreeGrafter"/>
</dbReference>
<dbReference type="InterPro" id="IPR025202">
    <property type="entry name" value="PLD-like_dom"/>
</dbReference>
<feature type="domain" description="PLD phosphodiesterase" evidence="8">
    <location>
        <begin position="382"/>
        <end position="412"/>
    </location>
</feature>
<keyword evidence="7" id="KW-1133">Transmembrane helix</keyword>
<sequence length="480" mass="54540">MKKVLGELNRKTVWIPILSLLLVLVATIIYQSNKPLPTGLSFEGEVYTVEDIKFLYDLTFEKDNGRRESDQQIFKRILEAIGEAEDFIVMDMFLFNGFNDGDKDYPDISGKITEELIEQKHSHPNMDITVITDRINSTYGSHDVPEFQKLKENGINVVYTSLVPLRDSNPIYSAFWRVFLQWFGQGGEGWLPNPLAVNAPEVTFRSYLDLMNIKANHRKVFVTEKTGIVTSGNPHNASGFHSNIAFEVKGPILADLLKTEQAVVDYSAAGKLTDSKPEGSIKNSTVKAQVLTEGKIYKYIINEINKAEKGETIWLGMFYLADRKVVQSLKVAADRGVYVRMILDPNQNAFGSEKIGLPNIPVAAELEKLGKENIKIRWYNTGFEQYHSKIMYITSKENSMIIAGSANFTKRNLDDLNLETNLKISAPAQSQVMRDVDSYFNKLWNNNGAIYTKNYSSNEKMPVIKYITYRLQKLTHFTTY</sequence>
<dbReference type="PROSITE" id="PS50035">
    <property type="entry name" value="PLD"/>
    <property type="match status" value="1"/>
</dbReference>
<keyword evidence="7" id="KW-0472">Membrane</keyword>
<evidence type="ECO:0000256" key="2">
    <source>
        <dbReference type="ARBA" id="ARBA00008664"/>
    </source>
</evidence>
<dbReference type="EMBL" id="LGUF01000007">
    <property type="protein sequence ID" value="KON88603.1"/>
    <property type="molecule type" value="Genomic_DNA"/>
</dbReference>
<keyword evidence="5" id="KW-0442">Lipid degradation</keyword>
<evidence type="ECO:0000259" key="8">
    <source>
        <dbReference type="PROSITE" id="PS50035"/>
    </source>
</evidence>
<accession>A0A0M0GFR1</accession>
<evidence type="ECO:0000256" key="5">
    <source>
        <dbReference type="ARBA" id="ARBA00022963"/>
    </source>
</evidence>
<organism evidence="9 10">
    <name type="scientific">Sporosarcina globispora</name>
    <name type="common">Bacillus globisporus</name>
    <dbReference type="NCBI Taxonomy" id="1459"/>
    <lineage>
        <taxon>Bacteria</taxon>
        <taxon>Bacillati</taxon>
        <taxon>Bacillota</taxon>
        <taxon>Bacilli</taxon>
        <taxon>Bacillales</taxon>
        <taxon>Caryophanaceae</taxon>
        <taxon>Sporosarcina</taxon>
    </lineage>
</organism>
<dbReference type="Proteomes" id="UP000037109">
    <property type="component" value="Unassembled WGS sequence"/>
</dbReference>
<dbReference type="RefSeq" id="WP_053435980.1">
    <property type="nucleotide sequence ID" value="NZ_LGUF01000007.1"/>
</dbReference>
<comment type="similarity">
    <text evidence="2">Belongs to the phospholipase D family.</text>
</comment>
<evidence type="ECO:0000313" key="10">
    <source>
        <dbReference type="Proteomes" id="UP000037109"/>
    </source>
</evidence>
<dbReference type="SUPFAM" id="SSF56024">
    <property type="entry name" value="Phospholipase D/nuclease"/>
    <property type="match status" value="2"/>
</dbReference>
<evidence type="ECO:0000256" key="1">
    <source>
        <dbReference type="ARBA" id="ARBA00000798"/>
    </source>
</evidence>
<keyword evidence="6" id="KW-0443">Lipid metabolism</keyword>
<dbReference type="GO" id="GO:0016042">
    <property type="term" value="P:lipid catabolic process"/>
    <property type="evidence" value="ECO:0007669"/>
    <property type="project" value="UniProtKB-KW"/>
</dbReference>
<keyword evidence="4" id="KW-0378">Hydrolase</keyword>
<evidence type="ECO:0000256" key="3">
    <source>
        <dbReference type="ARBA" id="ARBA00012027"/>
    </source>
</evidence>
<dbReference type="GO" id="GO:0006793">
    <property type="term" value="P:phosphorus metabolic process"/>
    <property type="evidence" value="ECO:0007669"/>
    <property type="project" value="UniProtKB-ARBA"/>
</dbReference>
<dbReference type="PANTHER" id="PTHR43856">
    <property type="entry name" value="CARDIOLIPIN HYDROLASE"/>
    <property type="match status" value="1"/>
</dbReference>
<dbReference type="PANTHER" id="PTHR43856:SF1">
    <property type="entry name" value="MITOCHONDRIAL CARDIOLIPIN HYDROLASE"/>
    <property type="match status" value="1"/>
</dbReference>
<reference evidence="10" key="1">
    <citation type="submission" date="2015-07" db="EMBL/GenBank/DDBJ databases">
        <title>Fjat-10036 dsm4.</title>
        <authorList>
            <person name="Liu B."/>
            <person name="Wang J."/>
            <person name="Zhu Y."/>
            <person name="Liu G."/>
            <person name="Chen Q."/>
            <person name="Chen Z."/>
            <person name="Lan J."/>
            <person name="Che J."/>
            <person name="Ge C."/>
            <person name="Shi H."/>
            <person name="Pan Z."/>
            <person name="Liu X."/>
        </authorList>
    </citation>
    <scope>NUCLEOTIDE SEQUENCE [LARGE SCALE GENOMIC DNA]</scope>
    <source>
        <strain evidence="10">DSM 4</strain>
    </source>
</reference>
<dbReference type="Pfam" id="PF13091">
    <property type="entry name" value="PLDc_2"/>
    <property type="match status" value="1"/>
</dbReference>
<dbReference type="InterPro" id="IPR051406">
    <property type="entry name" value="PLD_domain"/>
</dbReference>
<dbReference type="CDD" id="cd09130">
    <property type="entry name" value="PLDc_unchar2_2"/>
    <property type="match status" value="1"/>
</dbReference>
<dbReference type="OrthoDB" id="92272at2"/>
<protein>
    <recommendedName>
        <fullName evidence="3">phospholipase D</fullName>
        <ecNumber evidence="3">3.1.4.4</ecNumber>
    </recommendedName>
</protein>
<dbReference type="GO" id="GO:0004630">
    <property type="term" value="F:phospholipase D activity"/>
    <property type="evidence" value="ECO:0007669"/>
    <property type="project" value="UniProtKB-EC"/>
</dbReference>
<name>A0A0M0GFR1_SPOGL</name>
<evidence type="ECO:0000313" key="9">
    <source>
        <dbReference type="EMBL" id="KON88603.1"/>
    </source>
</evidence>
<evidence type="ECO:0000256" key="7">
    <source>
        <dbReference type="SAM" id="Phobius"/>
    </source>
</evidence>
<dbReference type="PATRIC" id="fig|1459.3.peg.4082"/>
<gene>
    <name evidence="9" type="ORF">AF332_18540</name>
</gene>
<proteinExistence type="inferred from homology"/>
<dbReference type="Gene3D" id="3.30.870.10">
    <property type="entry name" value="Endonuclease Chain A"/>
    <property type="match status" value="2"/>
</dbReference>
<comment type="catalytic activity">
    <reaction evidence="1">
        <text>a 1,2-diacyl-sn-glycero-3-phosphocholine + H2O = a 1,2-diacyl-sn-glycero-3-phosphate + choline + H(+)</text>
        <dbReference type="Rhea" id="RHEA:14445"/>
        <dbReference type="ChEBI" id="CHEBI:15354"/>
        <dbReference type="ChEBI" id="CHEBI:15377"/>
        <dbReference type="ChEBI" id="CHEBI:15378"/>
        <dbReference type="ChEBI" id="CHEBI:57643"/>
        <dbReference type="ChEBI" id="CHEBI:58608"/>
        <dbReference type="EC" id="3.1.4.4"/>
    </reaction>
</comment>
<keyword evidence="10" id="KW-1185">Reference proteome</keyword>
<dbReference type="CDD" id="cd09129">
    <property type="entry name" value="PLDc_unchar2_1"/>
    <property type="match status" value="1"/>
</dbReference>
<keyword evidence="7" id="KW-0812">Transmembrane</keyword>
<dbReference type="EC" id="3.1.4.4" evidence="3"/>
<feature type="transmembrane region" description="Helical" evidence="7">
    <location>
        <begin position="12"/>
        <end position="30"/>
    </location>
</feature>